<dbReference type="EMBL" id="MT143942">
    <property type="protein sequence ID" value="QJH93055.1"/>
    <property type="molecule type" value="Genomic_DNA"/>
</dbReference>
<reference evidence="1" key="1">
    <citation type="submission" date="2020-03" db="EMBL/GenBank/DDBJ databases">
        <title>The deep terrestrial virosphere.</title>
        <authorList>
            <person name="Holmfeldt K."/>
            <person name="Nilsson E."/>
            <person name="Simone D."/>
            <person name="Lopez-Fernandez M."/>
            <person name="Wu X."/>
            <person name="de Brujin I."/>
            <person name="Lundin D."/>
            <person name="Andersson A."/>
            <person name="Bertilsson S."/>
            <person name="Dopson M."/>
        </authorList>
    </citation>
    <scope>NUCLEOTIDE SEQUENCE</scope>
    <source>
        <strain evidence="1">MM171B02587</strain>
    </source>
</reference>
<accession>A0A6M3X8Q0</accession>
<proteinExistence type="predicted"/>
<organism evidence="1">
    <name type="scientific">viral metagenome</name>
    <dbReference type="NCBI Taxonomy" id="1070528"/>
    <lineage>
        <taxon>unclassified sequences</taxon>
        <taxon>metagenomes</taxon>
        <taxon>organismal metagenomes</taxon>
    </lineage>
</organism>
<name>A0A6M3X8Q0_9ZZZZ</name>
<sequence length="125" mass="14670">MREPTDEDYKWATEDWDKNRELHELLGLCWHEFSLGVAEYQYCIHCKKMSVYDFHANPDYAADPRLVLREMMKRADCCDFLLRANVLAGKHTMIGDLIHIDYMIEDTGKLRDAAIEWLKKEAADG</sequence>
<dbReference type="AlphaFoldDB" id="A0A6M3X8Q0"/>
<gene>
    <name evidence="1" type="ORF">MM171B02587_0005</name>
</gene>
<evidence type="ECO:0000313" key="1">
    <source>
        <dbReference type="EMBL" id="QJH93055.1"/>
    </source>
</evidence>
<protein>
    <submittedName>
        <fullName evidence="1">Uncharacterized protein</fullName>
    </submittedName>
</protein>